<proteinExistence type="predicted"/>
<feature type="transmembrane region" description="Helical" evidence="1">
    <location>
        <begin position="49"/>
        <end position="66"/>
    </location>
</feature>
<reference evidence="2" key="1">
    <citation type="journal article" date="2022" name="Int. J. Mol. Sci.">
        <title>Draft Genome of Tanacetum Coccineum: Genomic Comparison of Closely Related Tanacetum-Family Plants.</title>
        <authorList>
            <person name="Yamashiro T."/>
            <person name="Shiraishi A."/>
            <person name="Nakayama K."/>
            <person name="Satake H."/>
        </authorList>
    </citation>
    <scope>NUCLEOTIDE SEQUENCE</scope>
</reference>
<dbReference type="Proteomes" id="UP001151760">
    <property type="component" value="Unassembled WGS sequence"/>
</dbReference>
<gene>
    <name evidence="2" type="ORF">Tco_0773379</name>
</gene>
<keyword evidence="1" id="KW-0812">Transmembrane</keyword>
<evidence type="ECO:0000256" key="1">
    <source>
        <dbReference type="SAM" id="Phobius"/>
    </source>
</evidence>
<dbReference type="PANTHER" id="PTHR36324:SF1">
    <property type="entry name" value="OS09G0460100 PROTEIN"/>
    <property type="match status" value="1"/>
</dbReference>
<keyword evidence="1" id="KW-0472">Membrane</keyword>
<accession>A0ABQ4ZPM5</accession>
<comment type="caution">
    <text evidence="2">The sequence shown here is derived from an EMBL/GenBank/DDBJ whole genome shotgun (WGS) entry which is preliminary data.</text>
</comment>
<evidence type="ECO:0000313" key="3">
    <source>
        <dbReference type="Proteomes" id="UP001151760"/>
    </source>
</evidence>
<name>A0ABQ4ZPM5_9ASTR</name>
<dbReference type="PANTHER" id="PTHR36324">
    <property type="entry name" value="OS09G0460100 PROTEIN"/>
    <property type="match status" value="1"/>
</dbReference>
<sequence length="276" mass="31909">MDLFVLLFLNFSSLYSLSLMRNVVAAKVADIKVAVMAILRKMGRRGILILLRFMALVVEFAWLFVVDEEDEKRRWRGENVMSLFHHEEPPNPSKSCKFLKDAFSTCHNFCRKISSHNLDEDDDVSDYDDEQEVFVSAVLSKYMEAKSKRKLGLAIDSFIWDYSPIGSPPPKKDIHLEYDAVDKDEFHSPCSRLSRCSSATTAEEFMSVKTNLSRCSSMSSIEFPIFKRRRSIMRELCHYQGWPFGLCRKALLVPPLPKSPSESWMWRKTTKTVKIP</sequence>
<organism evidence="2 3">
    <name type="scientific">Tanacetum coccineum</name>
    <dbReference type="NCBI Taxonomy" id="301880"/>
    <lineage>
        <taxon>Eukaryota</taxon>
        <taxon>Viridiplantae</taxon>
        <taxon>Streptophyta</taxon>
        <taxon>Embryophyta</taxon>
        <taxon>Tracheophyta</taxon>
        <taxon>Spermatophyta</taxon>
        <taxon>Magnoliopsida</taxon>
        <taxon>eudicotyledons</taxon>
        <taxon>Gunneridae</taxon>
        <taxon>Pentapetalae</taxon>
        <taxon>asterids</taxon>
        <taxon>campanulids</taxon>
        <taxon>Asterales</taxon>
        <taxon>Asteraceae</taxon>
        <taxon>Asteroideae</taxon>
        <taxon>Anthemideae</taxon>
        <taxon>Anthemidinae</taxon>
        <taxon>Tanacetum</taxon>
    </lineage>
</organism>
<dbReference type="EMBL" id="BQNB010011452">
    <property type="protein sequence ID" value="GJS90743.1"/>
    <property type="molecule type" value="Genomic_DNA"/>
</dbReference>
<keyword evidence="3" id="KW-1185">Reference proteome</keyword>
<evidence type="ECO:0000313" key="2">
    <source>
        <dbReference type="EMBL" id="GJS90743.1"/>
    </source>
</evidence>
<protein>
    <submittedName>
        <fullName evidence="2">Uncharacterized protein</fullName>
    </submittedName>
</protein>
<reference evidence="2" key="2">
    <citation type="submission" date="2022-01" db="EMBL/GenBank/DDBJ databases">
        <authorList>
            <person name="Yamashiro T."/>
            <person name="Shiraishi A."/>
            <person name="Satake H."/>
            <person name="Nakayama K."/>
        </authorList>
    </citation>
    <scope>NUCLEOTIDE SEQUENCE</scope>
</reference>
<keyword evidence="1" id="KW-1133">Transmembrane helix</keyword>